<evidence type="ECO:0000313" key="2">
    <source>
        <dbReference type="EMBL" id="KAF7196145.1"/>
    </source>
</evidence>
<feature type="chain" id="PRO_5034083357" description="Ecp2 effector protein domain-containing protein" evidence="1">
    <location>
        <begin position="20"/>
        <end position="328"/>
    </location>
</feature>
<organism evidence="2 3">
    <name type="scientific">Pseudocercospora fuligena</name>
    <dbReference type="NCBI Taxonomy" id="685502"/>
    <lineage>
        <taxon>Eukaryota</taxon>
        <taxon>Fungi</taxon>
        <taxon>Dikarya</taxon>
        <taxon>Ascomycota</taxon>
        <taxon>Pezizomycotina</taxon>
        <taxon>Dothideomycetes</taxon>
        <taxon>Dothideomycetidae</taxon>
        <taxon>Mycosphaerellales</taxon>
        <taxon>Mycosphaerellaceae</taxon>
        <taxon>Pseudocercospora</taxon>
    </lineage>
</organism>
<gene>
    <name evidence="2" type="ORF">HII31_02546</name>
</gene>
<keyword evidence="3" id="KW-1185">Reference proteome</keyword>
<accession>A0A8H6VRE8</accession>
<feature type="signal peptide" evidence="1">
    <location>
        <begin position="1"/>
        <end position="19"/>
    </location>
</feature>
<reference evidence="2" key="1">
    <citation type="submission" date="2020-04" db="EMBL/GenBank/DDBJ databases">
        <title>Draft genome resource of the tomato pathogen Pseudocercospora fuligena.</title>
        <authorList>
            <person name="Zaccaron A."/>
        </authorList>
    </citation>
    <scope>NUCLEOTIDE SEQUENCE</scope>
    <source>
        <strain evidence="2">PF001</strain>
    </source>
</reference>
<evidence type="ECO:0000313" key="3">
    <source>
        <dbReference type="Proteomes" id="UP000660729"/>
    </source>
</evidence>
<dbReference type="OrthoDB" id="3649780at2759"/>
<name>A0A8H6VRE8_9PEZI</name>
<keyword evidence="1" id="KW-0732">Signal</keyword>
<proteinExistence type="predicted"/>
<evidence type="ECO:0008006" key="4">
    <source>
        <dbReference type="Google" id="ProtNLM"/>
    </source>
</evidence>
<comment type="caution">
    <text evidence="2">The sequence shown here is derived from an EMBL/GenBank/DDBJ whole genome shotgun (WGS) entry which is preliminary data.</text>
</comment>
<sequence>MRIKVAALVAVTTITASLAMPLQLGDTQLTSEVAARDTKRGRRQIVPADVSPVDGTWFSDHIFNDQAVCTLTFDSHGIKYDIHIGRPYINGAGCDPIFDTMSAHVNTEQDDSIILREDWKCDDDKHGNTRLGFTVNDGAHLKDANTQYRVIEALGQAYPDVPFVSERICLVGSPAPNYWPPVASAPSASRRRDVGLMQPREELDPWGTEWAIAKLAASAEDPLHMFVAETNVTGVVGYLLQINHPSDVCEYFLSTLRQQALKINERGCRADSQGGTQIKFTAGLQKDDLCQPGIYDKINEAFPDLRVLEKAPRLFGVCQPPKYWPHST</sequence>
<dbReference type="Proteomes" id="UP000660729">
    <property type="component" value="Unassembled WGS sequence"/>
</dbReference>
<dbReference type="EMBL" id="JABCIY010000031">
    <property type="protein sequence ID" value="KAF7196145.1"/>
    <property type="molecule type" value="Genomic_DNA"/>
</dbReference>
<dbReference type="AlphaFoldDB" id="A0A8H6VRE8"/>
<protein>
    <recommendedName>
        <fullName evidence="4">Ecp2 effector protein domain-containing protein</fullName>
    </recommendedName>
</protein>
<evidence type="ECO:0000256" key="1">
    <source>
        <dbReference type="SAM" id="SignalP"/>
    </source>
</evidence>